<accession>A0A563VQE9</accession>
<dbReference type="EMBL" id="CAACVJ010000121">
    <property type="protein sequence ID" value="VEP13595.1"/>
    <property type="molecule type" value="Genomic_DNA"/>
</dbReference>
<protein>
    <submittedName>
        <fullName evidence="1">Uncharacterized protein</fullName>
    </submittedName>
</protein>
<dbReference type="Proteomes" id="UP000320055">
    <property type="component" value="Unassembled WGS sequence"/>
</dbReference>
<sequence>MQREELCSQQFNKTLTIWGLNKIISAKSSPHLERSRLKSESIKNI</sequence>
<evidence type="ECO:0000313" key="1">
    <source>
        <dbReference type="EMBL" id="VEP13595.1"/>
    </source>
</evidence>
<keyword evidence="2" id="KW-1185">Reference proteome</keyword>
<reference evidence="1 2" key="1">
    <citation type="submission" date="2019-01" db="EMBL/GenBank/DDBJ databases">
        <authorList>
            <person name="Brito A."/>
        </authorList>
    </citation>
    <scope>NUCLEOTIDE SEQUENCE [LARGE SCALE GENOMIC DNA]</scope>
    <source>
        <strain evidence="1">1</strain>
    </source>
</reference>
<gene>
    <name evidence="1" type="ORF">H1P_2070005</name>
</gene>
<name>A0A563VQE9_9CYAN</name>
<organism evidence="1 2">
    <name type="scientific">Hyella patelloides LEGE 07179</name>
    <dbReference type="NCBI Taxonomy" id="945734"/>
    <lineage>
        <taxon>Bacteria</taxon>
        <taxon>Bacillati</taxon>
        <taxon>Cyanobacteriota</taxon>
        <taxon>Cyanophyceae</taxon>
        <taxon>Pleurocapsales</taxon>
        <taxon>Hyellaceae</taxon>
        <taxon>Hyella</taxon>
    </lineage>
</organism>
<proteinExistence type="predicted"/>
<evidence type="ECO:0000313" key="2">
    <source>
        <dbReference type="Proteomes" id="UP000320055"/>
    </source>
</evidence>
<dbReference type="AlphaFoldDB" id="A0A563VQE9"/>